<keyword evidence="9" id="KW-1185">Reference proteome</keyword>
<evidence type="ECO:0000256" key="3">
    <source>
        <dbReference type="ARBA" id="ARBA00022884"/>
    </source>
</evidence>
<evidence type="ECO:0000313" key="10">
    <source>
        <dbReference type="WBParaSite" id="maker-uti_cns_0048529-snap-gene-0.6-mRNA-1"/>
    </source>
</evidence>
<dbReference type="GO" id="GO:0000381">
    <property type="term" value="P:regulation of alternative mRNA splicing, via spliceosome"/>
    <property type="evidence" value="ECO:0007669"/>
    <property type="project" value="TreeGrafter"/>
</dbReference>
<feature type="region of interest" description="Disordered" evidence="7">
    <location>
        <begin position="309"/>
        <end position="365"/>
    </location>
</feature>
<dbReference type="GO" id="GO:0071011">
    <property type="term" value="C:precatalytic spliceosome"/>
    <property type="evidence" value="ECO:0007669"/>
    <property type="project" value="TreeGrafter"/>
</dbReference>
<dbReference type="InterPro" id="IPR000504">
    <property type="entry name" value="RRM_dom"/>
</dbReference>
<evidence type="ECO:0000256" key="7">
    <source>
        <dbReference type="SAM" id="MobiDB-lite"/>
    </source>
</evidence>
<dbReference type="InterPro" id="IPR035979">
    <property type="entry name" value="RBD_domain_sf"/>
</dbReference>
<feature type="domain" description="RRM" evidence="8">
    <location>
        <begin position="374"/>
        <end position="456"/>
    </location>
</feature>
<evidence type="ECO:0000256" key="2">
    <source>
        <dbReference type="ARBA" id="ARBA00022664"/>
    </source>
</evidence>
<sequence>QQVDNYRVRVMADRPARSAIDSLLTSNGLPATNALHNQWEQKTLLGRGSGCGRRHRPCAIVQRPTGDEAVRLEAAKRFALELSIQRALQKQSQHNQDQQMLNMRRAQAQLLLSRVYVGGIGSDANEEALRRAFMPFGPMRSLDVGWDPVQQRHKGFAFVEYDLPEAATLAIDSMNGVVLTGRTLRVSRPSNVPQPAQLVEDLVQQGGLQSTVYVCNVHLDLTESELRSVFEAFGPVKYCALVPDPKRPERHRGYGYIQYETNQAATDAMGSMNNFDLGGQLLRVGRAITNPTTLMPGLAAALANQPAKPAAATGTQAAEPGQPPPAQESAAANQQGAAADRQTAGTEQMLEAEPTVRGSEARQVLTQRLQRPSRVVTLRNLVGSASELDDQFQEDVTEECAKFGTVANLVVFAPETGGTVVVFVRFAEPAEAARAIEGLDGRYFGGRRVGADFYDEQLFESGNYTG</sequence>
<dbReference type="Proteomes" id="UP000095280">
    <property type="component" value="Unplaced"/>
</dbReference>
<dbReference type="GO" id="GO:0000380">
    <property type="term" value="P:alternative mRNA splicing, via spliceosome"/>
    <property type="evidence" value="ECO:0007669"/>
    <property type="project" value="TreeGrafter"/>
</dbReference>
<dbReference type="PANTHER" id="PTHR47330">
    <property type="entry name" value="POLY(U)-BINDING-SPLICING FACTOR PUF60-B-RELATED"/>
    <property type="match status" value="1"/>
</dbReference>
<dbReference type="Gene3D" id="3.30.70.330">
    <property type="match status" value="3"/>
</dbReference>
<feature type="compositionally biased region" description="Low complexity" evidence="7">
    <location>
        <begin position="309"/>
        <end position="320"/>
    </location>
</feature>
<keyword evidence="5" id="KW-0539">Nucleus</keyword>
<accession>A0A1I8JL40</accession>
<name>A0A1I8JL40_9PLAT</name>
<dbReference type="PANTHER" id="PTHR47330:SF1">
    <property type="entry name" value="POLY(U)-BINDING-SPLICING FACTOR PUF60"/>
    <property type="match status" value="1"/>
</dbReference>
<evidence type="ECO:0000313" key="9">
    <source>
        <dbReference type="Proteomes" id="UP000095280"/>
    </source>
</evidence>
<proteinExistence type="predicted"/>
<dbReference type="WBParaSite" id="maker-uti_cns_0048529-snap-gene-0.6-mRNA-1">
    <property type="protein sequence ID" value="maker-uti_cns_0048529-snap-gene-0.6-mRNA-1"/>
    <property type="gene ID" value="maker-uti_cns_0048529-snap-gene-0.6"/>
</dbReference>
<comment type="subcellular location">
    <subcellularLocation>
        <location evidence="1">Nucleus</location>
    </subcellularLocation>
</comment>
<keyword evidence="4" id="KW-0508">mRNA splicing</keyword>
<dbReference type="InterPro" id="IPR051974">
    <property type="entry name" value="PUF60_regulator"/>
</dbReference>
<feature type="domain" description="RRM" evidence="8">
    <location>
        <begin position="113"/>
        <end position="191"/>
    </location>
</feature>
<dbReference type="GO" id="GO:0003723">
    <property type="term" value="F:RNA binding"/>
    <property type="evidence" value="ECO:0007669"/>
    <property type="project" value="UniProtKB-UniRule"/>
</dbReference>
<keyword evidence="2" id="KW-0507">mRNA processing</keyword>
<feature type="domain" description="RRM" evidence="8">
    <location>
        <begin position="210"/>
        <end position="289"/>
    </location>
</feature>
<dbReference type="InterPro" id="IPR012677">
    <property type="entry name" value="Nucleotide-bd_a/b_plait_sf"/>
</dbReference>
<reference evidence="10" key="1">
    <citation type="submission" date="2016-11" db="UniProtKB">
        <authorList>
            <consortium name="WormBaseParasite"/>
        </authorList>
    </citation>
    <scope>IDENTIFICATION</scope>
</reference>
<dbReference type="SMART" id="SM00360">
    <property type="entry name" value="RRM"/>
    <property type="match status" value="3"/>
</dbReference>
<dbReference type="PROSITE" id="PS50102">
    <property type="entry name" value="RRM"/>
    <property type="match status" value="3"/>
</dbReference>
<organism evidence="9 10">
    <name type="scientific">Macrostomum lignano</name>
    <dbReference type="NCBI Taxonomy" id="282301"/>
    <lineage>
        <taxon>Eukaryota</taxon>
        <taxon>Metazoa</taxon>
        <taxon>Spiralia</taxon>
        <taxon>Lophotrochozoa</taxon>
        <taxon>Platyhelminthes</taxon>
        <taxon>Rhabditophora</taxon>
        <taxon>Macrostomorpha</taxon>
        <taxon>Macrostomida</taxon>
        <taxon>Macrostomidae</taxon>
        <taxon>Macrostomum</taxon>
    </lineage>
</organism>
<evidence type="ECO:0000256" key="1">
    <source>
        <dbReference type="ARBA" id="ARBA00004123"/>
    </source>
</evidence>
<dbReference type="GO" id="GO:0006376">
    <property type="term" value="P:mRNA splice site recognition"/>
    <property type="evidence" value="ECO:0007669"/>
    <property type="project" value="TreeGrafter"/>
</dbReference>
<dbReference type="SUPFAM" id="SSF54928">
    <property type="entry name" value="RNA-binding domain, RBD"/>
    <property type="match status" value="2"/>
</dbReference>
<evidence type="ECO:0000256" key="4">
    <source>
        <dbReference type="ARBA" id="ARBA00023187"/>
    </source>
</evidence>
<dbReference type="SMART" id="SM00361">
    <property type="entry name" value="RRM_1"/>
    <property type="match status" value="3"/>
</dbReference>
<protein>
    <submittedName>
        <fullName evidence="10">Poly(U)-binding-splicing factor PUF60</fullName>
    </submittedName>
</protein>
<dbReference type="AlphaFoldDB" id="A0A1I8JL40"/>
<evidence type="ECO:0000259" key="8">
    <source>
        <dbReference type="PROSITE" id="PS50102"/>
    </source>
</evidence>
<feature type="compositionally biased region" description="Low complexity" evidence="7">
    <location>
        <begin position="327"/>
        <end position="342"/>
    </location>
</feature>
<dbReference type="GO" id="GO:0071013">
    <property type="term" value="C:catalytic step 2 spliceosome"/>
    <property type="evidence" value="ECO:0007669"/>
    <property type="project" value="TreeGrafter"/>
</dbReference>
<evidence type="ECO:0000256" key="5">
    <source>
        <dbReference type="ARBA" id="ARBA00023242"/>
    </source>
</evidence>
<keyword evidence="3 6" id="KW-0694">RNA-binding</keyword>
<dbReference type="Pfam" id="PF00076">
    <property type="entry name" value="RRM_1"/>
    <property type="match status" value="3"/>
</dbReference>
<evidence type="ECO:0000256" key="6">
    <source>
        <dbReference type="PROSITE-ProRule" id="PRU00176"/>
    </source>
</evidence>
<dbReference type="FunFam" id="3.30.70.330:FF:000382">
    <property type="entry name" value="G-patch domain-containing protein"/>
    <property type="match status" value="1"/>
</dbReference>
<dbReference type="InterPro" id="IPR003954">
    <property type="entry name" value="RRM_euk-type"/>
</dbReference>